<keyword evidence="4" id="KW-0472">Membrane</keyword>
<dbReference type="GO" id="GO:0005789">
    <property type="term" value="C:endoplasmic reticulum membrane"/>
    <property type="evidence" value="ECO:0007669"/>
    <property type="project" value="TreeGrafter"/>
</dbReference>
<dbReference type="PROSITE" id="PS00379">
    <property type="entry name" value="CDP_ALCOHOL_P_TRANSF"/>
    <property type="match status" value="1"/>
</dbReference>
<evidence type="ECO:0000256" key="2">
    <source>
        <dbReference type="ARBA" id="ARBA00010441"/>
    </source>
</evidence>
<accession>A0A915JYL0</accession>
<keyword evidence="6" id="KW-1185">Reference proteome</keyword>
<evidence type="ECO:0000313" key="7">
    <source>
        <dbReference type="WBParaSite" id="nRc.2.0.1.t31085-RA"/>
    </source>
</evidence>
<dbReference type="InterPro" id="IPR043130">
    <property type="entry name" value="CDP-OH_PTrfase_TM_dom"/>
</dbReference>
<dbReference type="InterPro" id="IPR014472">
    <property type="entry name" value="CHOPT"/>
</dbReference>
<dbReference type="WBParaSite" id="nRc.2.0.1.t31085-RA">
    <property type="protein sequence ID" value="nRc.2.0.1.t31085-RA"/>
    <property type="gene ID" value="nRc.2.0.1.g31085"/>
</dbReference>
<evidence type="ECO:0000256" key="3">
    <source>
        <dbReference type="ARBA" id="ARBA00022679"/>
    </source>
</evidence>
<dbReference type="InterPro" id="IPR048254">
    <property type="entry name" value="CDP_ALCOHOL_P_TRANSF_CS"/>
</dbReference>
<dbReference type="AlphaFoldDB" id="A0A915JYL0"/>
<proteinExistence type="inferred from homology"/>
<dbReference type="GO" id="GO:0005794">
    <property type="term" value="C:Golgi apparatus"/>
    <property type="evidence" value="ECO:0007669"/>
    <property type="project" value="TreeGrafter"/>
</dbReference>
<comment type="similarity">
    <text evidence="2 5">Belongs to the CDP-alcohol phosphatidyltransferase class-I family.</text>
</comment>
<dbReference type="Proteomes" id="UP000887565">
    <property type="component" value="Unplaced"/>
</dbReference>
<dbReference type="InterPro" id="IPR000462">
    <property type="entry name" value="CDP-OH_P_trans"/>
</dbReference>
<dbReference type="GO" id="GO:0004307">
    <property type="term" value="F:ethanolaminephosphotransferase activity"/>
    <property type="evidence" value="ECO:0007669"/>
    <property type="project" value="TreeGrafter"/>
</dbReference>
<dbReference type="GO" id="GO:0006646">
    <property type="term" value="P:phosphatidylethanolamine biosynthetic process"/>
    <property type="evidence" value="ECO:0007669"/>
    <property type="project" value="TreeGrafter"/>
</dbReference>
<evidence type="ECO:0000256" key="1">
    <source>
        <dbReference type="ARBA" id="ARBA00004370"/>
    </source>
</evidence>
<evidence type="ECO:0000256" key="4">
    <source>
        <dbReference type="ARBA" id="ARBA00023136"/>
    </source>
</evidence>
<dbReference type="PANTHER" id="PTHR10414">
    <property type="entry name" value="ETHANOLAMINEPHOSPHOTRANSFERASE"/>
    <property type="match status" value="1"/>
</dbReference>
<dbReference type="Gene3D" id="1.20.120.1760">
    <property type="match status" value="1"/>
</dbReference>
<evidence type="ECO:0000256" key="5">
    <source>
        <dbReference type="RuleBase" id="RU003750"/>
    </source>
</evidence>
<organism evidence="6 7">
    <name type="scientific">Romanomermis culicivorax</name>
    <name type="common">Nematode worm</name>
    <dbReference type="NCBI Taxonomy" id="13658"/>
    <lineage>
        <taxon>Eukaryota</taxon>
        <taxon>Metazoa</taxon>
        <taxon>Ecdysozoa</taxon>
        <taxon>Nematoda</taxon>
        <taxon>Enoplea</taxon>
        <taxon>Dorylaimia</taxon>
        <taxon>Mermithida</taxon>
        <taxon>Mermithoidea</taxon>
        <taxon>Mermithidae</taxon>
        <taxon>Romanomermis</taxon>
    </lineage>
</organism>
<name>A0A915JYL0_ROMCU</name>
<keyword evidence="3 5" id="KW-0808">Transferase</keyword>
<dbReference type="Pfam" id="PF01066">
    <property type="entry name" value="CDP-OH_P_transf"/>
    <property type="match status" value="1"/>
</dbReference>
<dbReference type="PANTHER" id="PTHR10414:SF71">
    <property type="entry name" value="FI05338P"/>
    <property type="match status" value="1"/>
</dbReference>
<reference evidence="7" key="1">
    <citation type="submission" date="2022-11" db="UniProtKB">
        <authorList>
            <consortium name="WormBaseParasite"/>
        </authorList>
    </citation>
    <scope>IDENTIFICATION</scope>
</reference>
<protein>
    <submittedName>
        <fullName evidence="7">Uncharacterized protein</fullName>
    </submittedName>
</protein>
<evidence type="ECO:0000313" key="6">
    <source>
        <dbReference type="Proteomes" id="UP000887565"/>
    </source>
</evidence>
<comment type="subcellular location">
    <subcellularLocation>
        <location evidence="1">Membrane</location>
    </subcellularLocation>
</comment>
<sequence>MFLGRCRATYDDILSGNIVDGKHARDTDNSSPVGEILDHGVDGWRMLAPIICCFFSLYGRNEMSLSVVQMAHMVLASQITSIAIIWQQYLTKTICYDWGSDILQYVRNEEIFASSEYYIQISYEQ</sequence>